<dbReference type="InterPro" id="IPR024516">
    <property type="entry name" value="Mce_C"/>
</dbReference>
<dbReference type="Proteomes" id="UP001500618">
    <property type="component" value="Unassembled WGS sequence"/>
</dbReference>
<evidence type="ECO:0000259" key="3">
    <source>
        <dbReference type="Pfam" id="PF11887"/>
    </source>
</evidence>
<name>A0ABN2G5V5_9ACTN</name>
<dbReference type="EMBL" id="BAAANY010000005">
    <property type="protein sequence ID" value="GAA1665303.1"/>
    <property type="molecule type" value="Genomic_DNA"/>
</dbReference>
<gene>
    <name evidence="4" type="ORF">GCM10009765_13580</name>
</gene>
<reference evidence="4 5" key="1">
    <citation type="journal article" date="2019" name="Int. J. Syst. Evol. Microbiol.">
        <title>The Global Catalogue of Microorganisms (GCM) 10K type strain sequencing project: providing services to taxonomists for standard genome sequencing and annotation.</title>
        <authorList>
            <consortium name="The Broad Institute Genomics Platform"/>
            <consortium name="The Broad Institute Genome Sequencing Center for Infectious Disease"/>
            <person name="Wu L."/>
            <person name="Ma J."/>
        </authorList>
    </citation>
    <scope>NUCLEOTIDE SEQUENCE [LARGE SCALE GENOMIC DNA]</scope>
    <source>
        <strain evidence="4 5">JCM 14718</strain>
    </source>
</reference>
<dbReference type="PANTHER" id="PTHR33371:SF19">
    <property type="entry name" value="MCE-FAMILY PROTEIN MCE4A"/>
    <property type="match status" value="1"/>
</dbReference>
<feature type="domain" description="Mammalian cell entry C-terminal" evidence="3">
    <location>
        <begin position="122"/>
        <end position="338"/>
    </location>
</feature>
<organism evidence="4 5">
    <name type="scientific">Fodinicola feengrottensis</name>
    <dbReference type="NCBI Taxonomy" id="435914"/>
    <lineage>
        <taxon>Bacteria</taxon>
        <taxon>Bacillati</taxon>
        <taxon>Actinomycetota</taxon>
        <taxon>Actinomycetes</taxon>
        <taxon>Mycobacteriales</taxon>
        <taxon>Fodinicola</taxon>
    </lineage>
</organism>
<sequence>MSGPGRGSLALRGAVALTVLLAAAVLLVVNSTGAFNTDPVVTATVPSVGGSIAPLSSVQHHGVVVGTLLAVQAGAETSRLVIRVHPSDVDAIPGNVQVRLLPRTVFGQAYVDLVTPPSGAQGELRDGSVLRADMSSETIQLYQAFNRIYDLLSQLQPAQLDAALSAVAEVLRGRGGDLGTTIAELDILTHQLQPALRSVGPNLRALATLSEQLSSSAPDAFHALDDAVSISETIVAKQQSLRSLLGAGTSLAQQSNQLLGNNSSRIIQLVRLTGPPLDALASQPGQISRTLTDLHTFLNKGSQVFSSGRLKLQAPIIFPPPAAYTAADCPRYPGLSGPNCGAAVPKGGTVLMPPPGSQPAGGTSGPVGSGQEQNTIGALFPDLLDPNSAGQANTTGLLDLLAGPILRGTQVVTP</sequence>
<feature type="domain" description="Mce/MlaD" evidence="2">
    <location>
        <begin position="40"/>
        <end position="115"/>
    </location>
</feature>
<dbReference type="InterPro" id="IPR052336">
    <property type="entry name" value="MlaD_Phospholipid_Transporter"/>
</dbReference>
<feature type="region of interest" description="Disordered" evidence="1">
    <location>
        <begin position="352"/>
        <end position="374"/>
    </location>
</feature>
<comment type="caution">
    <text evidence="4">The sequence shown here is derived from an EMBL/GenBank/DDBJ whole genome shotgun (WGS) entry which is preliminary data.</text>
</comment>
<dbReference type="Pfam" id="PF11887">
    <property type="entry name" value="Mce4_CUP1"/>
    <property type="match status" value="1"/>
</dbReference>
<dbReference type="PANTHER" id="PTHR33371">
    <property type="entry name" value="INTERMEMBRANE PHOSPHOLIPID TRANSPORT SYSTEM BINDING PROTEIN MLAD-RELATED"/>
    <property type="match status" value="1"/>
</dbReference>
<accession>A0ABN2G5V5</accession>
<keyword evidence="5" id="KW-1185">Reference proteome</keyword>
<evidence type="ECO:0000313" key="4">
    <source>
        <dbReference type="EMBL" id="GAA1665303.1"/>
    </source>
</evidence>
<protein>
    <submittedName>
        <fullName evidence="4">MCE family protein</fullName>
    </submittedName>
</protein>
<dbReference type="InterPro" id="IPR003399">
    <property type="entry name" value="Mce/MlaD"/>
</dbReference>
<dbReference type="Pfam" id="PF02470">
    <property type="entry name" value="MlaD"/>
    <property type="match status" value="1"/>
</dbReference>
<proteinExistence type="predicted"/>
<dbReference type="RefSeq" id="WP_344308139.1">
    <property type="nucleotide sequence ID" value="NZ_BAAANY010000005.1"/>
</dbReference>
<evidence type="ECO:0000259" key="2">
    <source>
        <dbReference type="Pfam" id="PF02470"/>
    </source>
</evidence>
<evidence type="ECO:0000313" key="5">
    <source>
        <dbReference type="Proteomes" id="UP001500618"/>
    </source>
</evidence>
<evidence type="ECO:0000256" key="1">
    <source>
        <dbReference type="SAM" id="MobiDB-lite"/>
    </source>
</evidence>